<dbReference type="InterPro" id="IPR020449">
    <property type="entry name" value="Tscrpt_reg_AraC-type_HTH"/>
</dbReference>
<evidence type="ECO:0000313" key="6">
    <source>
        <dbReference type="Proteomes" id="UP000472355"/>
    </source>
</evidence>
<dbReference type="Pfam" id="PF12833">
    <property type="entry name" value="HTH_18"/>
    <property type="match status" value="1"/>
</dbReference>
<dbReference type="GO" id="GO:0003700">
    <property type="term" value="F:DNA-binding transcription factor activity"/>
    <property type="evidence" value="ECO:0007669"/>
    <property type="project" value="InterPro"/>
</dbReference>
<accession>A0A6M0SSP5</accession>
<dbReference type="Proteomes" id="UP000472355">
    <property type="component" value="Unassembled WGS sequence"/>
</dbReference>
<dbReference type="GO" id="GO:0043565">
    <property type="term" value="F:sequence-specific DNA binding"/>
    <property type="evidence" value="ECO:0007669"/>
    <property type="project" value="InterPro"/>
</dbReference>
<evidence type="ECO:0000256" key="1">
    <source>
        <dbReference type="ARBA" id="ARBA00023015"/>
    </source>
</evidence>
<gene>
    <name evidence="5" type="ORF">EXM65_17600</name>
</gene>
<organism evidence="5 6">
    <name type="scientific">Clostridium botulinum</name>
    <dbReference type="NCBI Taxonomy" id="1491"/>
    <lineage>
        <taxon>Bacteria</taxon>
        <taxon>Bacillati</taxon>
        <taxon>Bacillota</taxon>
        <taxon>Clostridia</taxon>
        <taxon>Eubacteriales</taxon>
        <taxon>Clostridiaceae</taxon>
        <taxon>Clostridium</taxon>
    </lineage>
</organism>
<dbReference type="AlphaFoldDB" id="A0A6M0SSP5"/>
<keyword evidence="1" id="KW-0805">Transcription regulation</keyword>
<dbReference type="PROSITE" id="PS00041">
    <property type="entry name" value="HTH_ARAC_FAMILY_1"/>
    <property type="match status" value="1"/>
</dbReference>
<comment type="caution">
    <text evidence="5">The sequence shown here is derived from an EMBL/GenBank/DDBJ whole genome shotgun (WGS) entry which is preliminary data.</text>
</comment>
<feature type="domain" description="HTH araC/xylS-type" evidence="4">
    <location>
        <begin position="218"/>
        <end position="316"/>
    </location>
</feature>
<dbReference type="EMBL" id="SGKU01000072">
    <property type="protein sequence ID" value="NFA44323.1"/>
    <property type="molecule type" value="Genomic_DNA"/>
</dbReference>
<reference evidence="5 6" key="1">
    <citation type="submission" date="2019-02" db="EMBL/GenBank/DDBJ databases">
        <title>Genome sequencing of Clostridium botulinum clinical isolates.</title>
        <authorList>
            <person name="Brunt J."/>
            <person name="Van Vliet A.H.M."/>
            <person name="Stringer S.C."/>
            <person name="Grant K.A."/>
            <person name="Carter A.C."/>
            <person name="Peck M.W."/>
        </authorList>
    </citation>
    <scope>NUCLEOTIDE SEQUENCE [LARGE SCALE GENOMIC DNA]</scope>
    <source>
        <strain evidence="5 6">H113700579</strain>
    </source>
</reference>
<proteinExistence type="predicted"/>
<keyword evidence="2" id="KW-0238">DNA-binding</keyword>
<dbReference type="InterPro" id="IPR018060">
    <property type="entry name" value="HTH_AraC"/>
</dbReference>
<dbReference type="PANTHER" id="PTHR47893:SF1">
    <property type="entry name" value="REGULATORY PROTEIN PCHR"/>
    <property type="match status" value="1"/>
</dbReference>
<dbReference type="PANTHER" id="PTHR47893">
    <property type="entry name" value="REGULATORY PROTEIN PCHR"/>
    <property type="match status" value="1"/>
</dbReference>
<evidence type="ECO:0000256" key="3">
    <source>
        <dbReference type="ARBA" id="ARBA00023163"/>
    </source>
</evidence>
<dbReference type="SMART" id="SM00342">
    <property type="entry name" value="HTH_ARAC"/>
    <property type="match status" value="1"/>
</dbReference>
<name>A0A6M0SSP5_CLOBO</name>
<dbReference type="Gene3D" id="1.10.10.60">
    <property type="entry name" value="Homeodomain-like"/>
    <property type="match status" value="2"/>
</dbReference>
<dbReference type="PROSITE" id="PS01124">
    <property type="entry name" value="HTH_ARAC_FAMILY_2"/>
    <property type="match status" value="1"/>
</dbReference>
<protein>
    <submittedName>
        <fullName evidence="5">AraC family transcriptional regulator</fullName>
    </submittedName>
</protein>
<sequence>MNNLYEIKKIFGSDISLLNKKENYTVIDYGKIDGKGILSIYNLFKGVQLVFIDFKSETCLHSSRLIDNIFEINYCFEGRFECEFPNHTFTYLGEGDLAINSMENLAINSSFPLKIYYGICILIDMDVASSEINNLLNFFSISLNDIYNQLNLKENCYVCRSTSKIKHIFCELYENKEDIDINYAKIKLIELLHFFSTLSLENKYDVQYYTSNQVYKVKHIRDHIIEHDDRRFSLDKLTKEHEISLTLFKRCFKEIYGDTPYSYVRKYKMNKAALMLRLKNININEIAISLGYKNASKFSEAFKSVMGTTPSEYRKKINDFLEQDNPFRVEEKIK</sequence>
<dbReference type="InterPro" id="IPR053142">
    <property type="entry name" value="PchR_regulatory_protein"/>
</dbReference>
<dbReference type="PRINTS" id="PR00032">
    <property type="entry name" value="HTHARAC"/>
</dbReference>
<dbReference type="InterPro" id="IPR009057">
    <property type="entry name" value="Homeodomain-like_sf"/>
</dbReference>
<evidence type="ECO:0000259" key="4">
    <source>
        <dbReference type="PROSITE" id="PS01124"/>
    </source>
</evidence>
<keyword evidence="3" id="KW-0804">Transcription</keyword>
<dbReference type="SUPFAM" id="SSF46689">
    <property type="entry name" value="Homeodomain-like"/>
    <property type="match status" value="2"/>
</dbReference>
<dbReference type="InterPro" id="IPR018062">
    <property type="entry name" value="HTH_AraC-typ_CS"/>
</dbReference>
<evidence type="ECO:0000256" key="2">
    <source>
        <dbReference type="ARBA" id="ARBA00023125"/>
    </source>
</evidence>
<evidence type="ECO:0000313" key="5">
    <source>
        <dbReference type="EMBL" id="NFA44323.1"/>
    </source>
</evidence>